<proteinExistence type="predicted"/>
<dbReference type="Proteomes" id="UP000076874">
    <property type="component" value="Unassembled WGS sequence"/>
</dbReference>
<organism evidence="8 9">
    <name type="scientific">Niveomyces insectorum RCEF 264</name>
    <dbReference type="NCBI Taxonomy" id="1081102"/>
    <lineage>
        <taxon>Eukaryota</taxon>
        <taxon>Fungi</taxon>
        <taxon>Dikarya</taxon>
        <taxon>Ascomycota</taxon>
        <taxon>Pezizomycotina</taxon>
        <taxon>Sordariomycetes</taxon>
        <taxon>Hypocreomycetidae</taxon>
        <taxon>Hypocreales</taxon>
        <taxon>Cordycipitaceae</taxon>
        <taxon>Niveomyces</taxon>
    </lineage>
</organism>
<dbReference type="AlphaFoldDB" id="A0A168AHL5"/>
<dbReference type="InterPro" id="IPR046347">
    <property type="entry name" value="bZIP_sf"/>
</dbReference>
<dbReference type="PROSITE" id="PS50217">
    <property type="entry name" value="BZIP"/>
    <property type="match status" value="1"/>
</dbReference>
<sequence length="523" mass="56452">MDTPSFFGDCFSELDPGLQLVVQTDNTDDPFGAFDAGGANFGGATDTAVAKAPSGDNGDGLADADDWASFTLPHELNLVSNPESSGQTPDLSSPGAGPLSVPSMDQLGDFGGSFGKGVEKMEEPGSEILQDVKSAKEVIGSVAAAQQKRKRRGQKKARLLTPPDLGNNNNSSNNNSNSNNINNTSNTSDDEVALKFEDWSETEMLSPSPSDTKKQSNQKAKRSSRKGRKRAGYDADSIDAARRRKFLERNRLAASRCRKKRKDQENNLQQKRVELEQQYHKMLAIKNSLASELSCIKSLLMSHNNCRHADVDKWIAEEATSFFGQADPAVLPYMLANASANCVQNGQNGYAGLPMGGQGGSMGPGCPQYGHTDLQQQYQQQYLQDEQLQQQRQLLQAATLQSHQFPTQDQPVAPTFSSPSPQTSAEVHSPYTQSSHSRNTSLASNMTAATSCSTSNFEDADLGTLVKDSQVAERQENALLNLPIQATPVVPPMSAVSVAQKGADKNEDESEFSSMAEDIFNGL</sequence>
<dbReference type="InterPro" id="IPR004827">
    <property type="entry name" value="bZIP"/>
</dbReference>
<keyword evidence="9" id="KW-1185">Reference proteome</keyword>
<evidence type="ECO:0000313" key="9">
    <source>
        <dbReference type="Proteomes" id="UP000076874"/>
    </source>
</evidence>
<dbReference type="GO" id="GO:0005634">
    <property type="term" value="C:nucleus"/>
    <property type="evidence" value="ECO:0007669"/>
    <property type="project" value="UniProtKB-SubCell"/>
</dbReference>
<dbReference type="GO" id="GO:0003700">
    <property type="term" value="F:DNA-binding transcription factor activity"/>
    <property type="evidence" value="ECO:0007669"/>
    <property type="project" value="InterPro"/>
</dbReference>
<keyword evidence="4" id="KW-0539">Nucleus</keyword>
<feature type="coiled-coil region" evidence="5">
    <location>
        <begin position="254"/>
        <end position="285"/>
    </location>
</feature>
<evidence type="ECO:0000259" key="7">
    <source>
        <dbReference type="PROSITE" id="PS50217"/>
    </source>
</evidence>
<comment type="subcellular location">
    <subcellularLocation>
        <location evidence="1">Nucleus</location>
    </subcellularLocation>
</comment>
<feature type="region of interest" description="Disordered" evidence="6">
    <location>
        <begin position="143"/>
        <end position="187"/>
    </location>
</feature>
<keyword evidence="2" id="KW-0805">Transcription regulation</keyword>
<name>A0A168AHL5_9HYPO</name>
<evidence type="ECO:0000256" key="3">
    <source>
        <dbReference type="ARBA" id="ARBA00023163"/>
    </source>
</evidence>
<comment type="caution">
    <text evidence="8">The sequence shown here is derived from an EMBL/GenBank/DDBJ whole genome shotgun (WGS) entry which is preliminary data.</text>
</comment>
<accession>A0A168AHL5</accession>
<evidence type="ECO:0000256" key="2">
    <source>
        <dbReference type="ARBA" id="ARBA00023015"/>
    </source>
</evidence>
<feature type="compositionally biased region" description="Low complexity" evidence="6">
    <location>
        <begin position="167"/>
        <end position="187"/>
    </location>
</feature>
<dbReference type="Gene3D" id="1.20.5.170">
    <property type="match status" value="1"/>
</dbReference>
<evidence type="ECO:0000256" key="1">
    <source>
        <dbReference type="ARBA" id="ARBA00004123"/>
    </source>
</evidence>
<feature type="region of interest" description="Disordered" evidence="6">
    <location>
        <begin position="400"/>
        <end position="443"/>
    </location>
</feature>
<evidence type="ECO:0000256" key="5">
    <source>
        <dbReference type="SAM" id="Coils"/>
    </source>
</evidence>
<feature type="compositionally biased region" description="Polar residues" evidence="6">
    <location>
        <begin position="78"/>
        <end position="91"/>
    </location>
</feature>
<feature type="region of interest" description="Disordered" evidence="6">
    <location>
        <begin position="201"/>
        <end position="237"/>
    </location>
</feature>
<dbReference type="CDD" id="cd14687">
    <property type="entry name" value="bZIP_ATF2"/>
    <property type="match status" value="1"/>
</dbReference>
<dbReference type="STRING" id="1081102.A0A168AHL5"/>
<evidence type="ECO:0000313" key="8">
    <source>
        <dbReference type="EMBL" id="OAA68757.1"/>
    </source>
</evidence>
<evidence type="ECO:0000256" key="6">
    <source>
        <dbReference type="SAM" id="MobiDB-lite"/>
    </source>
</evidence>
<dbReference type="SUPFAM" id="SSF57959">
    <property type="entry name" value="Leucine zipper domain"/>
    <property type="match status" value="1"/>
</dbReference>
<evidence type="ECO:0000256" key="4">
    <source>
        <dbReference type="ARBA" id="ARBA00023242"/>
    </source>
</evidence>
<dbReference type="EMBL" id="AZHD01000001">
    <property type="protein sequence ID" value="OAA68757.1"/>
    <property type="molecule type" value="Genomic_DNA"/>
</dbReference>
<keyword evidence="5" id="KW-0175">Coiled coil</keyword>
<gene>
    <name evidence="8" type="ORF">SPI_00952</name>
</gene>
<keyword evidence="3" id="KW-0804">Transcription</keyword>
<reference evidence="8 9" key="1">
    <citation type="journal article" date="2016" name="Genome Biol. Evol.">
        <title>Divergent and convergent evolution of fungal pathogenicity.</title>
        <authorList>
            <person name="Shang Y."/>
            <person name="Xiao G."/>
            <person name="Zheng P."/>
            <person name="Cen K."/>
            <person name="Zhan S."/>
            <person name="Wang C."/>
        </authorList>
    </citation>
    <scope>NUCLEOTIDE SEQUENCE [LARGE SCALE GENOMIC DNA]</scope>
    <source>
        <strain evidence="8 9">RCEF 264</strain>
    </source>
</reference>
<dbReference type="PROSITE" id="PS00036">
    <property type="entry name" value="BZIP_BASIC"/>
    <property type="match status" value="1"/>
</dbReference>
<dbReference type="OrthoDB" id="295274at2759"/>
<feature type="compositionally biased region" description="Polar residues" evidence="6">
    <location>
        <begin position="402"/>
        <end position="443"/>
    </location>
</feature>
<dbReference type="PANTHER" id="PTHR19304">
    <property type="entry name" value="CYCLIC-AMP RESPONSE ELEMENT BINDING PROTEIN"/>
    <property type="match status" value="1"/>
</dbReference>
<feature type="region of interest" description="Disordered" evidence="6">
    <location>
        <begin position="497"/>
        <end position="523"/>
    </location>
</feature>
<dbReference type="SMART" id="SM00338">
    <property type="entry name" value="BRLZ"/>
    <property type="match status" value="1"/>
</dbReference>
<feature type="region of interest" description="Disordered" evidence="6">
    <location>
        <begin position="77"/>
        <end position="119"/>
    </location>
</feature>
<feature type="domain" description="BZIP" evidence="7">
    <location>
        <begin position="240"/>
        <end position="303"/>
    </location>
</feature>
<feature type="compositionally biased region" description="Basic residues" evidence="6">
    <location>
        <begin position="147"/>
        <end position="158"/>
    </location>
</feature>
<feature type="compositionally biased region" description="Polar residues" evidence="6">
    <location>
        <begin position="203"/>
        <end position="218"/>
    </location>
</feature>
<protein>
    <submittedName>
        <fullName evidence="8">Bzip transcription factor</fullName>
    </submittedName>
</protein>
<dbReference type="InterPro" id="IPR051027">
    <property type="entry name" value="bZIP_transcription_factors"/>
</dbReference>
<feature type="compositionally biased region" description="Basic residues" evidence="6">
    <location>
        <begin position="219"/>
        <end position="230"/>
    </location>
</feature>